<dbReference type="GO" id="GO:0051707">
    <property type="term" value="P:response to other organism"/>
    <property type="evidence" value="ECO:0007669"/>
    <property type="project" value="UniProtKB-ARBA"/>
</dbReference>
<name>A0A811N6C7_9POAL</name>
<reference evidence="10" key="1">
    <citation type="submission" date="2020-10" db="EMBL/GenBank/DDBJ databases">
        <authorList>
            <person name="Han B."/>
            <person name="Lu T."/>
            <person name="Zhao Q."/>
            <person name="Huang X."/>
            <person name="Zhao Y."/>
        </authorList>
    </citation>
    <scope>NUCLEOTIDE SEQUENCE</scope>
</reference>
<keyword evidence="4" id="KW-0547">Nucleotide-binding</keyword>
<dbReference type="Pfam" id="PF00931">
    <property type="entry name" value="NB-ARC"/>
    <property type="match status" value="1"/>
</dbReference>
<dbReference type="InterPro" id="IPR027417">
    <property type="entry name" value="P-loop_NTPase"/>
</dbReference>
<dbReference type="Pfam" id="PF23559">
    <property type="entry name" value="WHD_DRP"/>
    <property type="match status" value="1"/>
</dbReference>
<dbReference type="InterPro" id="IPR058922">
    <property type="entry name" value="WHD_DRP"/>
</dbReference>
<feature type="domain" description="Disease resistance protein winged helix" evidence="9">
    <location>
        <begin position="445"/>
        <end position="506"/>
    </location>
</feature>
<dbReference type="AlphaFoldDB" id="A0A811N6C7"/>
<sequence>MNTAISVINGLNECANLFRWVTSAKSSLESKWNRTQQEKLQGEILQLQSDLQSLSDTLPVMYNLIDRAEWRIHDNCVADLLLKLKDAVYDAEDLLDEFRWYETKVSIEGNAISVEPIIDFFHSVTQGNFNKVTDIQKRLTHISGQLEKMGLLQAVPRFDKSLRPETTSFPTEAKIFGRDKEKKQLIRLLGVPTNNSTDPSRCKRTRSGVPVLPIVGIGGVGKTTLAQDICNHSKVKRHFHLIIWICVSDDFDVKRLTKEAIEQSSGDVPKNDNLNFLQGTLANSLNARRFLLVLDDMWNENEQDWKHFCAPFRNVLQGSMVLVTTRSPKVADVVRTMDPFPIEGLKEDVFREFFKVCVFGSDSSNDPELEQIGEKILPKLKGSPLAAKTLGRLLGMNLDLAHWDRILKSQLWELRQEDTDILPALRLSYMYLPFYLKRCFSFCAVYPKDYNFRKKDLAEIWVAEGLVEHRHTGDQYFEELAHLSFFEKYPRSQEKYVIHDLIHDVAQLVSKDECFIVKDTKDLPKIPQNVRHLLVLKGGDVQCSDLLKHDMAQHKKLRTILCDLSLKSKTGNTMMEKWCTELLCMRVMVCSSISKWGLPSSISNMKLLRYLKILDSSLCKSLPSELCCLYNMQIFYATRWSIDDIPSGFVKLINLQKFESKKYQFHHEEGATNKEPRRQLKFVNQNGESPPRGFHAQNMPDITSLELVTWDNVNSISSSMNSEQIHSHHSNDSTFSSLTDVVIDCCPNLSSLEQFLQPASMPIIKKIEISNCRSLESVPADRFGDLHFLEVLSVSMCSNIKSQRLFAPSLKKLYLRASGDLGYKIECSSLNFLHLSYNPLQSIELQMWNLPLLQELEISYCSSLTIIKDYVLSLGGAGSRMVRFPKLTHLTIRHCYKLETIDDLIYLPAIESIEISTCPLMSLPTNRFGSFPRLKDLEIVRCENLNWHCGMSLPSSLQKLWLNSCGDFSAWFPSCLENITSLESLKIILCECIVSIPGDLWSSNLKSLKSLEFHNCSKLKSIGGLDAIAHIRDLYISHCPDLKEINQPLRKRASF</sequence>
<dbReference type="GO" id="GO:0043531">
    <property type="term" value="F:ADP binding"/>
    <property type="evidence" value="ECO:0007669"/>
    <property type="project" value="InterPro"/>
</dbReference>
<dbReference type="Gene3D" id="3.80.10.10">
    <property type="entry name" value="Ribonuclease Inhibitor"/>
    <property type="match status" value="3"/>
</dbReference>
<dbReference type="InterPro" id="IPR042197">
    <property type="entry name" value="Apaf_helical"/>
</dbReference>
<dbReference type="Gene3D" id="1.10.8.430">
    <property type="entry name" value="Helical domain of apoptotic protease-activating factors"/>
    <property type="match status" value="1"/>
</dbReference>
<dbReference type="EMBL" id="CAJGYO010000003">
    <property type="protein sequence ID" value="CAD6221583.1"/>
    <property type="molecule type" value="Genomic_DNA"/>
</dbReference>
<dbReference type="GO" id="GO:0005524">
    <property type="term" value="F:ATP binding"/>
    <property type="evidence" value="ECO:0007669"/>
    <property type="project" value="UniProtKB-KW"/>
</dbReference>
<dbReference type="InterPro" id="IPR002182">
    <property type="entry name" value="NB-ARC"/>
</dbReference>
<dbReference type="Gene3D" id="1.10.10.10">
    <property type="entry name" value="Winged helix-like DNA-binding domain superfamily/Winged helix DNA-binding domain"/>
    <property type="match status" value="1"/>
</dbReference>
<evidence type="ECO:0000259" key="9">
    <source>
        <dbReference type="Pfam" id="PF23559"/>
    </source>
</evidence>
<protein>
    <submittedName>
        <fullName evidence="10">Uncharacterized protein</fullName>
    </submittedName>
</protein>
<evidence type="ECO:0000256" key="2">
    <source>
        <dbReference type="ARBA" id="ARBA00022614"/>
    </source>
</evidence>
<evidence type="ECO:0000256" key="6">
    <source>
        <dbReference type="ARBA" id="ARBA00022840"/>
    </source>
</evidence>
<evidence type="ECO:0000259" key="8">
    <source>
        <dbReference type="Pfam" id="PF18052"/>
    </source>
</evidence>
<dbReference type="Pfam" id="PF18052">
    <property type="entry name" value="Rx_N"/>
    <property type="match status" value="1"/>
</dbReference>
<evidence type="ECO:0000256" key="3">
    <source>
        <dbReference type="ARBA" id="ARBA00022737"/>
    </source>
</evidence>
<proteinExistence type="inferred from homology"/>
<keyword evidence="6" id="KW-0067">ATP-binding</keyword>
<dbReference type="FunFam" id="3.40.50.300:FF:001091">
    <property type="entry name" value="Probable disease resistance protein At1g61300"/>
    <property type="match status" value="1"/>
</dbReference>
<dbReference type="GO" id="GO:0006952">
    <property type="term" value="P:defense response"/>
    <property type="evidence" value="ECO:0007669"/>
    <property type="project" value="UniProtKB-KW"/>
</dbReference>
<dbReference type="InterPro" id="IPR032675">
    <property type="entry name" value="LRR_dom_sf"/>
</dbReference>
<evidence type="ECO:0000256" key="1">
    <source>
        <dbReference type="ARBA" id="ARBA00008894"/>
    </source>
</evidence>
<evidence type="ECO:0000256" key="5">
    <source>
        <dbReference type="ARBA" id="ARBA00022821"/>
    </source>
</evidence>
<comment type="caution">
    <text evidence="10">The sequence shown here is derived from an EMBL/GenBank/DDBJ whole genome shotgun (WGS) entry which is preliminary data.</text>
</comment>
<dbReference type="SUPFAM" id="SSF52058">
    <property type="entry name" value="L domain-like"/>
    <property type="match status" value="1"/>
</dbReference>
<dbReference type="PANTHER" id="PTHR36766">
    <property type="entry name" value="PLANT BROAD-SPECTRUM MILDEW RESISTANCE PROTEIN RPW8"/>
    <property type="match status" value="1"/>
</dbReference>
<dbReference type="Gene3D" id="1.20.5.4130">
    <property type="match status" value="1"/>
</dbReference>
<evidence type="ECO:0000259" key="7">
    <source>
        <dbReference type="Pfam" id="PF00931"/>
    </source>
</evidence>
<keyword evidence="5" id="KW-0611">Plant defense</keyword>
<dbReference type="InterPro" id="IPR041118">
    <property type="entry name" value="Rx_N"/>
</dbReference>
<dbReference type="Gene3D" id="3.40.50.300">
    <property type="entry name" value="P-loop containing nucleotide triphosphate hydrolases"/>
    <property type="match status" value="1"/>
</dbReference>
<dbReference type="PANTHER" id="PTHR36766:SF40">
    <property type="entry name" value="DISEASE RESISTANCE PROTEIN RGA3"/>
    <property type="match status" value="1"/>
</dbReference>
<dbReference type="Proteomes" id="UP000604825">
    <property type="component" value="Unassembled WGS sequence"/>
</dbReference>
<evidence type="ECO:0000313" key="10">
    <source>
        <dbReference type="EMBL" id="CAD6221583.1"/>
    </source>
</evidence>
<dbReference type="SUPFAM" id="SSF52540">
    <property type="entry name" value="P-loop containing nucleoside triphosphate hydrolases"/>
    <property type="match status" value="1"/>
</dbReference>
<dbReference type="PRINTS" id="PR00364">
    <property type="entry name" value="DISEASERSIST"/>
</dbReference>
<feature type="domain" description="Disease resistance N-terminal" evidence="8">
    <location>
        <begin position="43"/>
        <end position="101"/>
    </location>
</feature>
<keyword evidence="2" id="KW-0433">Leucine-rich repeat</keyword>
<gene>
    <name evidence="10" type="ORF">NCGR_LOCUS14835</name>
</gene>
<dbReference type="InterPro" id="IPR036388">
    <property type="entry name" value="WH-like_DNA-bd_sf"/>
</dbReference>
<dbReference type="OrthoDB" id="686736at2759"/>
<feature type="domain" description="NB-ARC" evidence="7">
    <location>
        <begin position="209"/>
        <end position="361"/>
    </location>
</feature>
<keyword evidence="3" id="KW-0677">Repeat</keyword>
<organism evidence="10 11">
    <name type="scientific">Miscanthus lutarioriparius</name>
    <dbReference type="NCBI Taxonomy" id="422564"/>
    <lineage>
        <taxon>Eukaryota</taxon>
        <taxon>Viridiplantae</taxon>
        <taxon>Streptophyta</taxon>
        <taxon>Embryophyta</taxon>
        <taxon>Tracheophyta</taxon>
        <taxon>Spermatophyta</taxon>
        <taxon>Magnoliopsida</taxon>
        <taxon>Liliopsida</taxon>
        <taxon>Poales</taxon>
        <taxon>Poaceae</taxon>
        <taxon>PACMAD clade</taxon>
        <taxon>Panicoideae</taxon>
        <taxon>Andropogonodae</taxon>
        <taxon>Andropogoneae</taxon>
        <taxon>Saccharinae</taxon>
        <taxon>Miscanthus</taxon>
    </lineage>
</organism>
<evidence type="ECO:0000256" key="4">
    <source>
        <dbReference type="ARBA" id="ARBA00022741"/>
    </source>
</evidence>
<comment type="similarity">
    <text evidence="1">Belongs to the disease resistance NB-LRR family.</text>
</comment>
<keyword evidence="11" id="KW-1185">Reference proteome</keyword>
<evidence type="ECO:0000313" key="11">
    <source>
        <dbReference type="Proteomes" id="UP000604825"/>
    </source>
</evidence>
<accession>A0A811N6C7</accession>